<dbReference type="KEGG" id="wic:J056_001792"/>
<dbReference type="GO" id="GO:0008270">
    <property type="term" value="F:zinc ion binding"/>
    <property type="evidence" value="ECO:0007669"/>
    <property type="project" value="UniProtKB-UniRule"/>
</dbReference>
<keyword evidence="1" id="KW-0479">Metal-binding</keyword>
<dbReference type="Gene3D" id="3.30.60.190">
    <property type="match status" value="1"/>
</dbReference>
<dbReference type="InterPro" id="IPR039646">
    <property type="entry name" value="ZNHIT2"/>
</dbReference>
<dbReference type="GeneID" id="20374744"/>
<dbReference type="CDD" id="cd23024">
    <property type="entry name" value="zf-HIT_ZNHIT2-3"/>
    <property type="match status" value="1"/>
</dbReference>
<evidence type="ECO:0000313" key="4">
    <source>
        <dbReference type="Proteomes" id="UP000014064"/>
    </source>
</evidence>
<organism evidence="3 4">
    <name type="scientific">Wallemia ichthyophaga (strain EXF-994 / CBS 113033)</name>
    <dbReference type="NCBI Taxonomy" id="1299270"/>
    <lineage>
        <taxon>Eukaryota</taxon>
        <taxon>Fungi</taxon>
        <taxon>Dikarya</taxon>
        <taxon>Basidiomycota</taxon>
        <taxon>Wallemiomycotina</taxon>
        <taxon>Wallemiomycetes</taxon>
        <taxon>Wallemiales</taxon>
        <taxon>Wallemiaceae</taxon>
        <taxon>Wallemia</taxon>
    </lineage>
</organism>
<dbReference type="eggNOG" id="KOG4317">
    <property type="taxonomic scope" value="Eukaryota"/>
</dbReference>
<dbReference type="EMBL" id="KE007241">
    <property type="protein sequence ID" value="EOQ99469.1"/>
    <property type="molecule type" value="Genomic_DNA"/>
</dbReference>
<feature type="domain" description="HIT-type" evidence="2">
    <location>
        <begin position="33"/>
        <end position="66"/>
    </location>
</feature>
<protein>
    <recommendedName>
        <fullName evidence="2">HIT-type domain-containing protein</fullName>
    </recommendedName>
</protein>
<dbReference type="PROSITE" id="PS51083">
    <property type="entry name" value="ZF_HIT"/>
    <property type="match status" value="1"/>
</dbReference>
<dbReference type="Pfam" id="PF04438">
    <property type="entry name" value="zf-HIT"/>
    <property type="match status" value="1"/>
</dbReference>
<keyword evidence="4" id="KW-1185">Reference proteome</keyword>
<dbReference type="Proteomes" id="UP000014064">
    <property type="component" value="Unassembled WGS sequence"/>
</dbReference>
<dbReference type="PANTHER" id="PTHR15555:SF0">
    <property type="entry name" value="ZINC FINGER HIT DOMAIN-CONTAINING PROTEIN 2"/>
    <property type="match status" value="1"/>
</dbReference>
<reference evidence="4" key="1">
    <citation type="journal article" date="2013" name="BMC Genomics">
        <title>Genome and transcriptome sequencing of the halophilic fungus Wallemia ichthyophaga: haloadaptations present and absent.</title>
        <authorList>
            <person name="Zajc J."/>
            <person name="Liu Y."/>
            <person name="Dai W."/>
            <person name="Yang Z."/>
            <person name="Hu J."/>
            <person name="Gostincar C."/>
            <person name="Gunde-Cimerman N."/>
        </authorList>
    </citation>
    <scope>NUCLEOTIDE SEQUENCE [LARGE SCALE GENOMIC DNA]</scope>
    <source>
        <strain evidence="4">EXF-994 / CBS 113033</strain>
    </source>
</reference>
<name>R9ABM2_WALI9</name>
<sequence length="359" mass="40969">MPPIRLRENNEIELLSHGNSANKIQSTSAQQVCGICSLNLSVYICPSCNVPYCSLSCYKSDKHGQCSDRFVTQQLKETEDSPIDHSQHHQFLNLLKNHYNQTSEDHLNFLKDEDSDDDDDTLIQRLSSIDLDNSTHDDILNILTQAEKDRFHELFLPSNRSHLTQLLQNQLQPWFDQFDPTSFVNPFNLTSIPVFEGGQLLSSNLAAIIFAYAFILRRYSFNLLSSFDNISTDVSDAKKDFVSLLPFVFQPNSKFVYNNPSEAVQSIWSSLPSHLRSQQLYITLLHDIKLLLSPPQIIRQDDTLLCCVCLFDLIQVFGQSKTSSVAKLRFYMTRSHHMTNSLKDKVGFIDKAIAESSHL</sequence>
<evidence type="ECO:0000313" key="3">
    <source>
        <dbReference type="EMBL" id="EOQ99469.1"/>
    </source>
</evidence>
<keyword evidence="1" id="KW-0863">Zinc-finger</keyword>
<dbReference type="STRING" id="1299270.R9ABM2"/>
<proteinExistence type="predicted"/>
<dbReference type="PANTHER" id="PTHR15555">
    <property type="entry name" value="ZINC FINGER HIT DOMAIN CONTAINING PROTEIN 2 PROTEIN FON -RELATED"/>
    <property type="match status" value="1"/>
</dbReference>
<dbReference type="OrthoDB" id="18412at2759"/>
<dbReference type="OMA" id="AVITDIW"/>
<dbReference type="InterPro" id="IPR007529">
    <property type="entry name" value="Znf_HIT"/>
</dbReference>
<accession>R9ABM2</accession>
<keyword evidence="1" id="KW-0862">Zinc</keyword>
<evidence type="ECO:0000256" key="1">
    <source>
        <dbReference type="PROSITE-ProRule" id="PRU00453"/>
    </source>
</evidence>
<dbReference type="RefSeq" id="XP_009269695.1">
    <property type="nucleotide sequence ID" value="XM_009271420.1"/>
</dbReference>
<dbReference type="HOGENOM" id="CLU_863827_0_0_1"/>
<evidence type="ECO:0000259" key="2">
    <source>
        <dbReference type="PROSITE" id="PS51083"/>
    </source>
</evidence>
<dbReference type="SUPFAM" id="SSF144232">
    <property type="entry name" value="HIT/MYND zinc finger-like"/>
    <property type="match status" value="1"/>
</dbReference>
<dbReference type="AlphaFoldDB" id="R9ABM2"/>
<gene>
    <name evidence="3" type="ORF">J056_001792</name>
</gene>